<keyword evidence="1" id="KW-1133">Transmembrane helix</keyword>
<protein>
    <submittedName>
        <fullName evidence="2">Uncharacterized protein</fullName>
    </submittedName>
</protein>
<comment type="caution">
    <text evidence="2">The sequence shown here is derived from an EMBL/GenBank/DDBJ whole genome shotgun (WGS) entry which is preliminary data.</text>
</comment>
<evidence type="ECO:0000313" key="3">
    <source>
        <dbReference type="Proteomes" id="UP000178104"/>
    </source>
</evidence>
<feature type="transmembrane region" description="Helical" evidence="1">
    <location>
        <begin position="165"/>
        <end position="186"/>
    </location>
</feature>
<dbReference type="AlphaFoldDB" id="A0A1F6XNV2"/>
<dbReference type="Proteomes" id="UP000178104">
    <property type="component" value="Unassembled WGS sequence"/>
</dbReference>
<evidence type="ECO:0000256" key="1">
    <source>
        <dbReference type="SAM" id="Phobius"/>
    </source>
</evidence>
<feature type="transmembrane region" description="Helical" evidence="1">
    <location>
        <begin position="92"/>
        <end position="107"/>
    </location>
</feature>
<proteinExistence type="predicted"/>
<feature type="transmembrane region" description="Helical" evidence="1">
    <location>
        <begin position="36"/>
        <end position="54"/>
    </location>
</feature>
<feature type="transmembrane region" description="Helical" evidence="1">
    <location>
        <begin position="6"/>
        <end position="24"/>
    </location>
</feature>
<organism evidence="2 3">
    <name type="scientific">Candidatus Nomurabacteria bacterium RIFCSPLOWO2_01_FULL_42_17</name>
    <dbReference type="NCBI Taxonomy" id="1801780"/>
    <lineage>
        <taxon>Bacteria</taxon>
        <taxon>Candidatus Nomuraibacteriota</taxon>
    </lineage>
</organism>
<accession>A0A1F6XNV2</accession>
<dbReference type="STRING" id="1801780.A2917_00265"/>
<dbReference type="EMBL" id="MFVE01000002">
    <property type="protein sequence ID" value="OGI95741.1"/>
    <property type="molecule type" value="Genomic_DNA"/>
</dbReference>
<keyword evidence="1" id="KW-0472">Membrane</keyword>
<reference evidence="2 3" key="1">
    <citation type="journal article" date="2016" name="Nat. Commun.">
        <title>Thousands of microbial genomes shed light on interconnected biogeochemical processes in an aquifer system.</title>
        <authorList>
            <person name="Anantharaman K."/>
            <person name="Brown C.T."/>
            <person name="Hug L.A."/>
            <person name="Sharon I."/>
            <person name="Castelle C.J."/>
            <person name="Probst A.J."/>
            <person name="Thomas B.C."/>
            <person name="Singh A."/>
            <person name="Wilkins M.J."/>
            <person name="Karaoz U."/>
            <person name="Brodie E.L."/>
            <person name="Williams K.H."/>
            <person name="Hubbard S.S."/>
            <person name="Banfield J.F."/>
        </authorList>
    </citation>
    <scope>NUCLEOTIDE SEQUENCE [LARGE SCALE GENOMIC DNA]</scope>
</reference>
<gene>
    <name evidence="2" type="ORF">A2917_00265</name>
</gene>
<sequence>MENIKVIVSIFAILLTCVAYIPYIRDTRKGKTTPHAFTWFVWGLSTTLAFALQLSAGGGIGSYVTLIIGVAAFSIFGLSLFKGEKHITKSDVVFFILALVALGFWVIAEKPIISVILISLTNTLAFAPTVRKSWKKPFSETLFTYILNCTRQCLNLLALENYNLITSLFPASQILVTLSFIIFILIRRSLQKKEIQNTTRY</sequence>
<evidence type="ECO:0000313" key="2">
    <source>
        <dbReference type="EMBL" id="OGI95741.1"/>
    </source>
</evidence>
<keyword evidence="1" id="KW-0812">Transmembrane</keyword>
<feature type="transmembrane region" description="Helical" evidence="1">
    <location>
        <begin position="60"/>
        <end position="80"/>
    </location>
</feature>
<name>A0A1F6XNV2_9BACT</name>